<dbReference type="EMBL" id="DXBR01000011">
    <property type="protein sequence ID" value="HIZ38507.1"/>
    <property type="molecule type" value="Genomic_DNA"/>
</dbReference>
<reference evidence="1" key="2">
    <citation type="submission" date="2021-04" db="EMBL/GenBank/DDBJ databases">
        <authorList>
            <person name="Gilroy R."/>
        </authorList>
    </citation>
    <scope>NUCLEOTIDE SEQUENCE</scope>
    <source>
        <strain evidence="1">CHK179-28034</strain>
    </source>
</reference>
<reference evidence="1" key="1">
    <citation type="journal article" date="2021" name="PeerJ">
        <title>Extensive microbial diversity within the chicken gut microbiome revealed by metagenomics and culture.</title>
        <authorList>
            <person name="Gilroy R."/>
            <person name="Ravi A."/>
            <person name="Getino M."/>
            <person name="Pursley I."/>
            <person name="Horton D.L."/>
            <person name="Alikhan N.F."/>
            <person name="Baker D."/>
            <person name="Gharbi K."/>
            <person name="Hall N."/>
            <person name="Watson M."/>
            <person name="Adriaenssens E.M."/>
            <person name="Foster-Nyarko E."/>
            <person name="Jarju S."/>
            <person name="Secka A."/>
            <person name="Antonio M."/>
            <person name="Oren A."/>
            <person name="Chaudhuri R.R."/>
            <person name="La Ragione R."/>
            <person name="Hildebrand F."/>
            <person name="Pallen M.J."/>
        </authorList>
    </citation>
    <scope>NUCLEOTIDE SEQUENCE</scope>
    <source>
        <strain evidence="1">CHK179-28034</strain>
    </source>
</reference>
<protein>
    <submittedName>
        <fullName evidence="1">Uncharacterized protein</fullName>
    </submittedName>
</protein>
<accession>A0A9D2EJQ9</accession>
<organism evidence="1 2">
    <name type="scientific">Candidatus Anaerobutyricum stercoris</name>
    <dbReference type="NCBI Taxonomy" id="2838457"/>
    <lineage>
        <taxon>Bacteria</taxon>
        <taxon>Bacillati</taxon>
        <taxon>Bacillota</taxon>
        <taxon>Clostridia</taxon>
        <taxon>Lachnospirales</taxon>
        <taxon>Lachnospiraceae</taxon>
        <taxon>Anaerobutyricum</taxon>
    </lineage>
</organism>
<name>A0A9D2EJQ9_9FIRM</name>
<dbReference type="Proteomes" id="UP000824049">
    <property type="component" value="Unassembled WGS sequence"/>
</dbReference>
<evidence type="ECO:0000313" key="1">
    <source>
        <dbReference type="EMBL" id="HIZ38507.1"/>
    </source>
</evidence>
<sequence>MKNHVHLETLMAELQLAPDERQEVLEAYEITQIGQVQYNRRCKVREILNSLLTIEEKTSVVPKLEQEMYLRTAEGQRLIQGELEINRLVSNIIYENVIRGGELRLLTQPDNDLLMESLLLLCDDNIQTKVTQIICLEAGGGRDGCRNLENIRRILRYGVGIRHYEPRYYYGRPAEHYGVMNVMPYLVVTDRCAVQISSDWKAAILHSEPAVVTYFRHFFEKMCRQSHTFMTSIDGFLGNQAKWGQQYLQITALSNILEICSGLCSVQFWDETLIRKYINPGIPDCESVIKNYSAYVSVLYQVKKRRHTTVLMNASFVERFIQDGILREYPSVFFKGAISAADRRLLIERILKAVDEGWYHIRLLPGENFPLYYHWEILLSRGESMLFQYAHQNQFKIFQFTEADILEAVYDYLASISVGKDTLDDAQSAAQLREWMEEYLG</sequence>
<gene>
    <name evidence="1" type="ORF">H9968_01070</name>
</gene>
<comment type="caution">
    <text evidence="1">The sequence shown here is derived from an EMBL/GenBank/DDBJ whole genome shotgun (WGS) entry which is preliminary data.</text>
</comment>
<proteinExistence type="predicted"/>
<dbReference type="AlphaFoldDB" id="A0A9D2EJQ9"/>
<evidence type="ECO:0000313" key="2">
    <source>
        <dbReference type="Proteomes" id="UP000824049"/>
    </source>
</evidence>